<dbReference type="AlphaFoldDB" id="A0AAE3G5F7"/>
<evidence type="ECO:0000259" key="3">
    <source>
        <dbReference type="PROSITE" id="PS50263"/>
    </source>
</evidence>
<dbReference type="InterPro" id="IPR036526">
    <property type="entry name" value="C-N_Hydrolase_sf"/>
</dbReference>
<dbReference type="RefSeq" id="WP_253481335.1">
    <property type="nucleotide sequence ID" value="NZ_JALJXV010000008.1"/>
</dbReference>
<evidence type="ECO:0000256" key="2">
    <source>
        <dbReference type="SAM" id="MobiDB-lite"/>
    </source>
</evidence>
<feature type="domain" description="CN hydrolase" evidence="3">
    <location>
        <begin position="14"/>
        <end position="294"/>
    </location>
</feature>
<dbReference type="PROSITE" id="PS50263">
    <property type="entry name" value="CN_HYDROLASE"/>
    <property type="match status" value="1"/>
</dbReference>
<accession>A0AAE3G5F7</accession>
<dbReference type="InterPro" id="IPR003010">
    <property type="entry name" value="C-N_Hydrolase"/>
</dbReference>
<protein>
    <submittedName>
        <fullName evidence="4">Aliphatic nitrilase</fullName>
        <ecNumber evidence="4">3.5.5.7</ecNumber>
    </submittedName>
</protein>
<dbReference type="EC" id="3.5.5.7" evidence="4"/>
<proteinExistence type="inferred from homology"/>
<gene>
    <name evidence="4" type="ORF">J2T57_003360</name>
</gene>
<dbReference type="Pfam" id="PF00795">
    <property type="entry name" value="CN_hydrolase"/>
    <property type="match status" value="1"/>
</dbReference>
<dbReference type="CDD" id="cd07564">
    <property type="entry name" value="nitrilases_CHs"/>
    <property type="match status" value="1"/>
</dbReference>
<dbReference type="PANTHER" id="PTHR46044">
    <property type="entry name" value="NITRILASE"/>
    <property type="match status" value="1"/>
</dbReference>
<evidence type="ECO:0000313" key="4">
    <source>
        <dbReference type="EMBL" id="MCP1676201.1"/>
    </source>
</evidence>
<name>A0AAE3G5F7_9GAMM</name>
<evidence type="ECO:0000313" key="5">
    <source>
        <dbReference type="Proteomes" id="UP001205843"/>
    </source>
</evidence>
<dbReference type="GO" id="GO:0018762">
    <property type="term" value="F:aliphatic nitrilase activity"/>
    <property type="evidence" value="ECO:0007669"/>
    <property type="project" value="UniProtKB-EC"/>
</dbReference>
<sequence>MMNGKVTRQPEGTLRVGAAHAASAMLDAEAGVRSAQQWIRMASESGVKLLVFPESFIPGFPLWNALFKPINGHEFFMRLAQSSLLVDGPEIAAISEEARRCQLHVSLGFTERSPHSPGCLWNSNILIGDDGRVLNVHRKLVPTFYEKLSWNHGDAAGLRVISTRIGRIGSLICGENGNPLSRYALMAQGEEIHTSNYPPVWPFTDPRESGGYDLTEAIRTRAAAHAFESKTFVIVSSGFLDEASIYVIANGDDEAEAILRACPRSASMVVGPSNDVLSSICRDEEGLVHADVNLASLLPLRQHHDMAGYYNRMDLIRVTVDRRRPEPLTDAVSDDESAGCFGGRAEATPVSDDD</sequence>
<evidence type="ECO:0000256" key="1">
    <source>
        <dbReference type="ARBA" id="ARBA00008129"/>
    </source>
</evidence>
<comment type="caution">
    <text evidence="4">The sequence shown here is derived from an EMBL/GenBank/DDBJ whole genome shotgun (WGS) entry which is preliminary data.</text>
</comment>
<dbReference type="SUPFAM" id="SSF56317">
    <property type="entry name" value="Carbon-nitrogen hydrolase"/>
    <property type="match status" value="1"/>
</dbReference>
<reference evidence="4" key="1">
    <citation type="submission" date="2022-03" db="EMBL/GenBank/DDBJ databases">
        <title>Genomic Encyclopedia of Type Strains, Phase III (KMG-III): the genomes of soil and plant-associated and newly described type strains.</title>
        <authorList>
            <person name="Whitman W."/>
        </authorList>
    </citation>
    <scope>NUCLEOTIDE SEQUENCE</scope>
    <source>
        <strain evidence="4">ANL 6-2</strain>
    </source>
</reference>
<dbReference type="Proteomes" id="UP001205843">
    <property type="component" value="Unassembled WGS sequence"/>
</dbReference>
<dbReference type="EMBL" id="JALJXV010000008">
    <property type="protein sequence ID" value="MCP1676201.1"/>
    <property type="molecule type" value="Genomic_DNA"/>
</dbReference>
<comment type="similarity">
    <text evidence="1">Belongs to the carbon-nitrogen hydrolase superfamily. Nitrilase family.</text>
</comment>
<feature type="region of interest" description="Disordered" evidence="2">
    <location>
        <begin position="328"/>
        <end position="354"/>
    </location>
</feature>
<keyword evidence="4" id="KW-0378">Hydrolase</keyword>
<dbReference type="InterPro" id="IPR044149">
    <property type="entry name" value="Nitrilases_CHs"/>
</dbReference>
<dbReference type="PANTHER" id="PTHR46044:SF2">
    <property type="entry name" value="CN HYDROLASE DOMAIN-CONTAINING PROTEIN"/>
    <property type="match status" value="1"/>
</dbReference>
<organism evidence="4 5">
    <name type="scientific">Natronocella acetinitrilica</name>
    <dbReference type="NCBI Taxonomy" id="414046"/>
    <lineage>
        <taxon>Bacteria</taxon>
        <taxon>Pseudomonadati</taxon>
        <taxon>Pseudomonadota</taxon>
        <taxon>Gammaproteobacteria</taxon>
        <taxon>Chromatiales</taxon>
        <taxon>Ectothiorhodospiraceae</taxon>
        <taxon>Natronocella</taxon>
    </lineage>
</organism>
<keyword evidence="5" id="KW-1185">Reference proteome</keyword>
<dbReference type="Gene3D" id="3.60.110.10">
    <property type="entry name" value="Carbon-nitrogen hydrolase"/>
    <property type="match status" value="1"/>
</dbReference>